<keyword evidence="2" id="KW-1185">Reference proteome</keyword>
<organism evidence="1 2">
    <name type="scientific">Nesidiocoris tenuis</name>
    <dbReference type="NCBI Taxonomy" id="355587"/>
    <lineage>
        <taxon>Eukaryota</taxon>
        <taxon>Metazoa</taxon>
        <taxon>Ecdysozoa</taxon>
        <taxon>Arthropoda</taxon>
        <taxon>Hexapoda</taxon>
        <taxon>Insecta</taxon>
        <taxon>Pterygota</taxon>
        <taxon>Neoptera</taxon>
        <taxon>Paraneoptera</taxon>
        <taxon>Hemiptera</taxon>
        <taxon>Heteroptera</taxon>
        <taxon>Panheteroptera</taxon>
        <taxon>Cimicomorpha</taxon>
        <taxon>Miridae</taxon>
        <taxon>Dicyphina</taxon>
        <taxon>Nesidiocoris</taxon>
    </lineage>
</organism>
<sequence length="251" mass="28006">MFLVVSRSAFSVQCETDKLEGDGEVPDCLYHVARDGSKTRLRMILPATNRAPLKRISLTRENFLLRPLSSEGNYQFSDRCHPLLDGQRSCYGDSAIYRTEENSDDGASKIQPMNAYLFDLQGIPISHDTFATLISDMLTIFGSRQGYRFLSMKHLNSCAPKTGITNRTNKQIVGRCVERSSTTLGETERCVGSRRVECGERFDSQLALRGVHRKAITWGLKYRGSVLPVRESISNNGGACALTVNRGLSER</sequence>
<dbReference type="AlphaFoldDB" id="A0A6H5H1M5"/>
<gene>
    <name evidence="1" type="ORF">NTEN_LOCUS15543</name>
</gene>
<name>A0A6H5H1M5_9HEMI</name>
<evidence type="ECO:0000313" key="1">
    <source>
        <dbReference type="EMBL" id="CAB0010500.1"/>
    </source>
</evidence>
<dbReference type="EMBL" id="CADCXU010023045">
    <property type="protein sequence ID" value="CAB0010500.1"/>
    <property type="molecule type" value="Genomic_DNA"/>
</dbReference>
<protein>
    <submittedName>
        <fullName evidence="1">Uncharacterized protein</fullName>
    </submittedName>
</protein>
<dbReference type="Proteomes" id="UP000479000">
    <property type="component" value="Unassembled WGS sequence"/>
</dbReference>
<proteinExistence type="predicted"/>
<accession>A0A6H5H1M5</accession>
<reference evidence="1 2" key="1">
    <citation type="submission" date="2020-02" db="EMBL/GenBank/DDBJ databases">
        <authorList>
            <person name="Ferguson B K."/>
        </authorList>
    </citation>
    <scope>NUCLEOTIDE SEQUENCE [LARGE SCALE GENOMIC DNA]</scope>
</reference>
<evidence type="ECO:0000313" key="2">
    <source>
        <dbReference type="Proteomes" id="UP000479000"/>
    </source>
</evidence>